<gene>
    <name evidence="1" type="ordered locus">BMEII1115</name>
</gene>
<dbReference type="Proteomes" id="UP000000419">
    <property type="component" value="Chromosome II"/>
</dbReference>
<dbReference type="PIR" id="AB3649">
    <property type="entry name" value="AB3649"/>
</dbReference>
<dbReference type="GeneID" id="29595252"/>
<organism evidence="1 2">
    <name type="scientific">Brucella melitensis biotype 1 (strain ATCC 23456 / CCUG 17765 / NCTC 10094 / 16M)</name>
    <dbReference type="NCBI Taxonomy" id="224914"/>
    <lineage>
        <taxon>Bacteria</taxon>
        <taxon>Pseudomonadati</taxon>
        <taxon>Pseudomonadota</taxon>
        <taxon>Alphaproteobacteria</taxon>
        <taxon>Hyphomicrobiales</taxon>
        <taxon>Brucellaceae</taxon>
        <taxon>Brucella/Ochrobactrum group</taxon>
        <taxon>Brucella</taxon>
    </lineage>
</organism>
<keyword evidence="2" id="KW-1185">Reference proteome</keyword>
<evidence type="ECO:0000313" key="2">
    <source>
        <dbReference type="Proteomes" id="UP000000419"/>
    </source>
</evidence>
<name>Q8YAY6_BRUME</name>
<evidence type="ECO:0000313" key="1">
    <source>
        <dbReference type="EMBL" id="AAL54357.1"/>
    </source>
</evidence>
<dbReference type="EMBL" id="AE008918">
    <property type="protein sequence ID" value="AAL54357.1"/>
    <property type="molecule type" value="Genomic_DNA"/>
</dbReference>
<dbReference type="RefSeq" id="WP_004681318.1">
    <property type="nucleotide sequence ID" value="NC_003318.1"/>
</dbReference>
<dbReference type="KEGG" id="bme:BMEII1115"/>
<dbReference type="AlphaFoldDB" id="Q8YAY6"/>
<dbReference type="KEGG" id="bmel:DK63_2140"/>
<dbReference type="PhylomeDB" id="Q8YAY6"/>
<dbReference type="eggNOG" id="ENOG5032UF1">
    <property type="taxonomic scope" value="Bacteria"/>
</dbReference>
<sequence>MKSLQFSKERETIIAENIREVVSDLRLVDPADYIAFIRCELFANIADLVSSAAELYFYPGTLGLGHGGEFHCDWQSPPSITLDMEFRHQGVYAYFRITLTDRTAGVELNHIAFEDADGDPSANTVRLAKAFEDARLRPCANAPETRLSFSFRLLRRRAEGFRATMLIRRDAVPRAYR</sequence>
<reference evidence="1 2" key="1">
    <citation type="journal article" date="2002" name="Proc. Natl. Acad. Sci. U.S.A.">
        <title>The genome sequence of the facultative intracellular pathogen Brucella melitensis.</title>
        <authorList>
            <person name="DelVecchio V.G."/>
            <person name="Kapatral V."/>
            <person name="Redkar R.J."/>
            <person name="Patra G."/>
            <person name="Mujer C."/>
            <person name="Los T."/>
            <person name="Ivanova N."/>
            <person name="Anderson I."/>
            <person name="Bhattacharyya A."/>
            <person name="Lykidis A."/>
            <person name="Reznik G."/>
            <person name="Jablonski L."/>
            <person name="Larsen N."/>
            <person name="D'Souza M."/>
            <person name="Bernal A."/>
            <person name="Mazur M."/>
            <person name="Goltsman E."/>
            <person name="Selkov E."/>
            <person name="Elzer P.H."/>
            <person name="Hagius S."/>
            <person name="O'Callaghan D."/>
            <person name="Letesson J.J."/>
            <person name="Haselkorn R."/>
            <person name="Kyrpides N."/>
            <person name="Overbeek R."/>
        </authorList>
    </citation>
    <scope>NUCLEOTIDE SEQUENCE [LARGE SCALE GENOMIC DNA]</scope>
    <source>
        <strain evidence="2">ATCC 23456 / CCUG 17765 / NCTC 10094 / 16M</strain>
    </source>
</reference>
<accession>Q8YAY6</accession>
<dbReference type="PATRIC" id="fig|224914.52.peg.2243"/>
<protein>
    <submittedName>
        <fullName evidence="1">Uncharacterized protein</fullName>
    </submittedName>
</protein>
<proteinExistence type="predicted"/>